<dbReference type="PANTHER" id="PTHR44688">
    <property type="entry name" value="DNA-BINDING TRANSCRIPTIONAL ACTIVATOR DEVR_DOSR"/>
    <property type="match status" value="1"/>
</dbReference>
<organism evidence="6 7">
    <name type="scientific">Methylovulum psychrotolerans</name>
    <dbReference type="NCBI Taxonomy" id="1704499"/>
    <lineage>
        <taxon>Bacteria</taxon>
        <taxon>Pseudomonadati</taxon>
        <taxon>Pseudomonadota</taxon>
        <taxon>Gammaproteobacteria</taxon>
        <taxon>Methylococcales</taxon>
        <taxon>Methylococcaceae</taxon>
        <taxon>Methylovulum</taxon>
    </lineage>
</organism>
<evidence type="ECO:0000313" key="7">
    <source>
        <dbReference type="Proteomes" id="UP000237423"/>
    </source>
</evidence>
<evidence type="ECO:0000256" key="2">
    <source>
        <dbReference type="ARBA" id="ARBA00023125"/>
    </source>
</evidence>
<dbReference type="GO" id="GO:0003677">
    <property type="term" value="F:DNA binding"/>
    <property type="evidence" value="ECO:0007669"/>
    <property type="project" value="UniProtKB-KW"/>
</dbReference>
<feature type="region of interest" description="Disordered" evidence="4">
    <location>
        <begin position="1"/>
        <end position="26"/>
    </location>
</feature>
<dbReference type="Proteomes" id="UP000237423">
    <property type="component" value="Unassembled WGS sequence"/>
</dbReference>
<keyword evidence="2 6" id="KW-0238">DNA-binding</keyword>
<evidence type="ECO:0000256" key="3">
    <source>
        <dbReference type="ARBA" id="ARBA00023163"/>
    </source>
</evidence>
<dbReference type="RefSeq" id="WP_170065231.1">
    <property type="nucleotide sequence ID" value="NZ_PGFZ01000027.1"/>
</dbReference>
<reference evidence="6 7" key="1">
    <citation type="submission" date="2017-11" db="EMBL/GenBank/DDBJ databases">
        <title>Draft Genome Sequence of Methylobacter psychrotolerans Sph1T, an Obligate Methanotroph from Low-Temperature Environments.</title>
        <authorList>
            <person name="Oshkin I.Y."/>
            <person name="Miroshnikov K."/>
            <person name="Belova S.E."/>
            <person name="Korzhenkov A."/>
            <person name="Toshchakov S.V."/>
            <person name="Dedysh S.N."/>
        </authorList>
    </citation>
    <scope>NUCLEOTIDE SEQUENCE [LARGE SCALE GENOMIC DNA]</scope>
    <source>
        <strain evidence="6 7">Sph1</strain>
    </source>
</reference>
<dbReference type="InterPro" id="IPR036388">
    <property type="entry name" value="WH-like_DNA-bd_sf"/>
</dbReference>
<dbReference type="PROSITE" id="PS50043">
    <property type="entry name" value="HTH_LUXR_2"/>
    <property type="match status" value="1"/>
</dbReference>
<accession>A0A2S5CFW9</accession>
<dbReference type="InterPro" id="IPR016032">
    <property type="entry name" value="Sig_transdc_resp-reg_C-effctor"/>
</dbReference>
<dbReference type="EMBL" id="PGFZ01000027">
    <property type="protein sequence ID" value="POZ49705.1"/>
    <property type="molecule type" value="Genomic_DNA"/>
</dbReference>
<proteinExistence type="predicted"/>
<dbReference type="Pfam" id="PF00196">
    <property type="entry name" value="GerE"/>
    <property type="match status" value="1"/>
</dbReference>
<protein>
    <submittedName>
        <fullName evidence="6">DNA-binding response regulator</fullName>
    </submittedName>
</protein>
<evidence type="ECO:0000259" key="5">
    <source>
        <dbReference type="PROSITE" id="PS50043"/>
    </source>
</evidence>
<dbReference type="AlphaFoldDB" id="A0A2S5CFW9"/>
<dbReference type="PRINTS" id="PR00038">
    <property type="entry name" value="HTHLUXR"/>
</dbReference>
<dbReference type="InterPro" id="IPR000792">
    <property type="entry name" value="Tscrpt_reg_LuxR_C"/>
</dbReference>
<dbReference type="SMART" id="SM00421">
    <property type="entry name" value="HTH_LUXR"/>
    <property type="match status" value="1"/>
</dbReference>
<evidence type="ECO:0000313" key="6">
    <source>
        <dbReference type="EMBL" id="POZ49705.1"/>
    </source>
</evidence>
<evidence type="ECO:0000256" key="1">
    <source>
        <dbReference type="ARBA" id="ARBA00023015"/>
    </source>
</evidence>
<dbReference type="GO" id="GO:0006355">
    <property type="term" value="P:regulation of DNA-templated transcription"/>
    <property type="evidence" value="ECO:0007669"/>
    <property type="project" value="InterPro"/>
</dbReference>
<feature type="compositionally biased region" description="Basic and acidic residues" evidence="4">
    <location>
        <begin position="7"/>
        <end position="26"/>
    </location>
</feature>
<keyword evidence="3" id="KW-0804">Transcription</keyword>
<comment type="caution">
    <text evidence="6">The sequence shown here is derived from an EMBL/GenBank/DDBJ whole genome shotgun (WGS) entry which is preliminary data.</text>
</comment>
<evidence type="ECO:0000256" key="4">
    <source>
        <dbReference type="SAM" id="MobiDB-lite"/>
    </source>
</evidence>
<feature type="domain" description="HTH luxR-type" evidence="5">
    <location>
        <begin position="176"/>
        <end position="239"/>
    </location>
</feature>
<dbReference type="SUPFAM" id="SSF46894">
    <property type="entry name" value="C-terminal effector domain of the bipartite response regulators"/>
    <property type="match status" value="1"/>
</dbReference>
<dbReference type="PROSITE" id="PS00622">
    <property type="entry name" value="HTH_LUXR_1"/>
    <property type="match status" value="1"/>
</dbReference>
<sequence>MNKSSKFKPELYEPPECETRSKTEQENKANADWIHKEVYEKLECGAFLLLLYDSTQHKPKLELEIRCGLDDREVAYLQKIAKNIFFDARPVIIMKSLIEVNLDMPWNDTYTLLDARWLDKNIALCTFLCKSRLPSYSLIEYDITPILRSLCKVIQIEVKEATRASAKAIPQNIIPVPIKNYNLTPREMEVLQWVWEGKSNSVISIILQCSQHTIKTHLQRTYEKTGEYSRLRAAKKVFG</sequence>
<dbReference type="Gene3D" id="1.10.10.10">
    <property type="entry name" value="Winged helix-like DNA-binding domain superfamily/Winged helix DNA-binding domain"/>
    <property type="match status" value="1"/>
</dbReference>
<dbReference type="PANTHER" id="PTHR44688:SF16">
    <property type="entry name" value="DNA-BINDING TRANSCRIPTIONAL ACTIVATOR DEVR_DOSR"/>
    <property type="match status" value="1"/>
</dbReference>
<dbReference type="CDD" id="cd06170">
    <property type="entry name" value="LuxR_C_like"/>
    <property type="match status" value="1"/>
</dbReference>
<gene>
    <name evidence="6" type="ORF">AADEFJLK_04505</name>
</gene>
<name>A0A2S5CFW9_9GAMM</name>
<keyword evidence="1" id="KW-0805">Transcription regulation</keyword>